<comment type="subcellular location">
    <subcellularLocation>
        <location evidence="1 7">Cell membrane</location>
        <topology evidence="1 7">Multi-pass membrane protein</topology>
    </subcellularLocation>
</comment>
<evidence type="ECO:0000256" key="6">
    <source>
        <dbReference type="ARBA" id="ARBA00023136"/>
    </source>
</evidence>
<feature type="transmembrane region" description="Helical" evidence="7">
    <location>
        <begin position="261"/>
        <end position="282"/>
    </location>
</feature>
<dbReference type="InterPro" id="IPR035906">
    <property type="entry name" value="MetI-like_sf"/>
</dbReference>
<feature type="transmembrane region" description="Helical" evidence="7">
    <location>
        <begin position="106"/>
        <end position="126"/>
    </location>
</feature>
<evidence type="ECO:0000259" key="8">
    <source>
        <dbReference type="PROSITE" id="PS50928"/>
    </source>
</evidence>
<protein>
    <submittedName>
        <fullName evidence="9">Sugar ABC transporter permease</fullName>
    </submittedName>
</protein>
<evidence type="ECO:0000256" key="3">
    <source>
        <dbReference type="ARBA" id="ARBA00022475"/>
    </source>
</evidence>
<comment type="similarity">
    <text evidence="7">Belongs to the binding-protein-dependent transport system permease family.</text>
</comment>
<feature type="transmembrane region" description="Helical" evidence="7">
    <location>
        <begin position="204"/>
        <end position="226"/>
    </location>
</feature>
<gene>
    <name evidence="9" type="ORF">I8J29_11600</name>
</gene>
<feature type="transmembrane region" description="Helical" evidence="7">
    <location>
        <begin position="12"/>
        <end position="39"/>
    </location>
</feature>
<evidence type="ECO:0000256" key="7">
    <source>
        <dbReference type="RuleBase" id="RU363032"/>
    </source>
</evidence>
<comment type="caution">
    <text evidence="9">The sequence shown here is derived from an EMBL/GenBank/DDBJ whole genome shotgun (WGS) entry which is preliminary data.</text>
</comment>
<dbReference type="PANTHER" id="PTHR30193">
    <property type="entry name" value="ABC TRANSPORTER PERMEASE PROTEIN"/>
    <property type="match status" value="1"/>
</dbReference>
<feature type="transmembrane region" description="Helical" evidence="7">
    <location>
        <begin position="155"/>
        <end position="183"/>
    </location>
</feature>
<proteinExistence type="inferred from homology"/>
<name>A0ABS3W966_9BACL</name>
<keyword evidence="10" id="KW-1185">Reference proteome</keyword>
<dbReference type="Gene3D" id="1.10.3720.10">
    <property type="entry name" value="MetI-like"/>
    <property type="match status" value="1"/>
</dbReference>
<dbReference type="PROSITE" id="PS50928">
    <property type="entry name" value="ABC_TM1"/>
    <property type="match status" value="1"/>
</dbReference>
<dbReference type="SUPFAM" id="SSF161098">
    <property type="entry name" value="MetI-like"/>
    <property type="match status" value="1"/>
</dbReference>
<dbReference type="Proteomes" id="UP000670947">
    <property type="component" value="Unassembled WGS sequence"/>
</dbReference>
<feature type="transmembrane region" description="Helical" evidence="7">
    <location>
        <begin position="72"/>
        <end position="94"/>
    </location>
</feature>
<accession>A0ABS3W966</accession>
<evidence type="ECO:0000256" key="4">
    <source>
        <dbReference type="ARBA" id="ARBA00022692"/>
    </source>
</evidence>
<evidence type="ECO:0000256" key="2">
    <source>
        <dbReference type="ARBA" id="ARBA00022448"/>
    </source>
</evidence>
<keyword evidence="4 7" id="KW-0812">Transmembrane</keyword>
<keyword evidence="6 7" id="KW-0472">Membrane</keyword>
<keyword evidence="2 7" id="KW-0813">Transport</keyword>
<keyword evidence="5 7" id="KW-1133">Transmembrane helix</keyword>
<evidence type="ECO:0000313" key="10">
    <source>
        <dbReference type="Proteomes" id="UP000670947"/>
    </source>
</evidence>
<feature type="domain" description="ABC transmembrane type-1" evidence="8">
    <location>
        <begin position="68"/>
        <end position="282"/>
    </location>
</feature>
<dbReference type="CDD" id="cd06261">
    <property type="entry name" value="TM_PBP2"/>
    <property type="match status" value="1"/>
</dbReference>
<keyword evidence="3" id="KW-1003">Cell membrane</keyword>
<evidence type="ECO:0000256" key="1">
    <source>
        <dbReference type="ARBA" id="ARBA00004651"/>
    </source>
</evidence>
<evidence type="ECO:0000313" key="9">
    <source>
        <dbReference type="EMBL" id="MBO7744846.1"/>
    </source>
</evidence>
<dbReference type="PANTHER" id="PTHR30193:SF37">
    <property type="entry name" value="INNER MEMBRANE ABC TRANSPORTER PERMEASE PROTEIN YCJO"/>
    <property type="match status" value="1"/>
</dbReference>
<organism evidence="9 10">
    <name type="scientific">Paenibacillus artemisiicola</name>
    <dbReference type="NCBI Taxonomy" id="1172618"/>
    <lineage>
        <taxon>Bacteria</taxon>
        <taxon>Bacillati</taxon>
        <taxon>Bacillota</taxon>
        <taxon>Bacilli</taxon>
        <taxon>Bacillales</taxon>
        <taxon>Paenibacillaceae</taxon>
        <taxon>Paenibacillus</taxon>
    </lineage>
</organism>
<dbReference type="RefSeq" id="WP_208847768.1">
    <property type="nucleotide sequence ID" value="NZ_JAGGDJ010000005.1"/>
</dbReference>
<sequence length="294" mass="32390">MNKTLRNPWTYAAFVIPTLLLYALFFVYPVTVSFVYGLFRWDGISERTFIGLGNFKRLLRDATFGQAFGNNLLFMAFSLAVNIPLVLAVAIAIGKVRRLRGFYKSAVFVPVVISTAIVAILFGVLYDYDSGLINQALRLIGGESWAREWLADPRLAMLAILIANAWQNVGFFIVLCLAAILNIPGEVSDAARIDGANGWRETRLITLPLIRPVLFVMLLLSVSGTLKVLDIVQIMTNGGPFQSTEVMSTYMLKVGFRSLELGYGSAIGVAMFVITLVMTGMLQRIAGSEEVREG</sequence>
<dbReference type="Pfam" id="PF00528">
    <property type="entry name" value="BPD_transp_1"/>
    <property type="match status" value="1"/>
</dbReference>
<reference evidence="9 10" key="1">
    <citation type="submission" date="2021-03" db="EMBL/GenBank/DDBJ databases">
        <title>Paenibacillus artemisicola MWE-103 whole genome sequence.</title>
        <authorList>
            <person name="Ham Y.J."/>
        </authorList>
    </citation>
    <scope>NUCLEOTIDE SEQUENCE [LARGE SCALE GENOMIC DNA]</scope>
    <source>
        <strain evidence="9 10">MWE-103</strain>
    </source>
</reference>
<dbReference type="InterPro" id="IPR000515">
    <property type="entry name" value="MetI-like"/>
</dbReference>
<dbReference type="EMBL" id="JAGGDJ010000005">
    <property type="protein sequence ID" value="MBO7744846.1"/>
    <property type="molecule type" value="Genomic_DNA"/>
</dbReference>
<dbReference type="InterPro" id="IPR051393">
    <property type="entry name" value="ABC_transporter_permease"/>
</dbReference>
<evidence type="ECO:0000256" key="5">
    <source>
        <dbReference type="ARBA" id="ARBA00022989"/>
    </source>
</evidence>